<keyword evidence="4 8" id="KW-0819">tRNA processing</keyword>
<dbReference type="InterPro" id="IPR012795">
    <property type="entry name" value="tRNA_Ile_lys_synt_N"/>
</dbReference>
<dbReference type="AlphaFoldDB" id="A0A1E3AA65"/>
<dbReference type="InterPro" id="IPR012796">
    <property type="entry name" value="Lysidine-tRNA-synth_C"/>
</dbReference>
<dbReference type="GO" id="GO:0005524">
    <property type="term" value="F:ATP binding"/>
    <property type="evidence" value="ECO:0007669"/>
    <property type="project" value="UniProtKB-UniRule"/>
</dbReference>
<keyword evidence="3 8" id="KW-0436">Ligase</keyword>
<dbReference type="NCBIfam" id="TIGR02432">
    <property type="entry name" value="lysidine_TilS_N"/>
    <property type="match status" value="1"/>
</dbReference>
<protein>
    <recommendedName>
        <fullName evidence="8">tRNA(Ile)-lysidine synthase</fullName>
        <ecNumber evidence="8">6.3.4.19</ecNumber>
    </recommendedName>
    <alternativeName>
        <fullName evidence="8">tRNA(Ile)-2-lysyl-cytidine synthase</fullName>
    </alternativeName>
    <alternativeName>
        <fullName evidence="8">tRNA(Ile)-lysidine synthetase</fullName>
    </alternativeName>
</protein>
<dbReference type="SUPFAM" id="SSF56037">
    <property type="entry name" value="PheT/TilS domain"/>
    <property type="match status" value="1"/>
</dbReference>
<organism evidence="10 11">
    <name type="scientific">Eisenbergiella tayi</name>
    <dbReference type="NCBI Taxonomy" id="1432052"/>
    <lineage>
        <taxon>Bacteria</taxon>
        <taxon>Bacillati</taxon>
        <taxon>Bacillota</taxon>
        <taxon>Clostridia</taxon>
        <taxon>Lachnospirales</taxon>
        <taxon>Lachnospiraceae</taxon>
        <taxon>Eisenbergiella</taxon>
    </lineage>
</organism>
<keyword evidence="5 8" id="KW-0547">Nucleotide-binding</keyword>
<proteinExistence type="inferred from homology"/>
<dbReference type="GO" id="GO:0006400">
    <property type="term" value="P:tRNA modification"/>
    <property type="evidence" value="ECO:0007669"/>
    <property type="project" value="UniProtKB-UniRule"/>
</dbReference>
<dbReference type="Proteomes" id="UP000094067">
    <property type="component" value="Unassembled WGS sequence"/>
</dbReference>
<name>A0A1E3AA65_9FIRM</name>
<dbReference type="GO" id="GO:0005737">
    <property type="term" value="C:cytoplasm"/>
    <property type="evidence" value="ECO:0007669"/>
    <property type="project" value="UniProtKB-SubCell"/>
</dbReference>
<sequence length="517" mass="58855">MHGREGGRNKEPKASKKMVEKIRSYMEEHHMAEKGSRIVTGVSGGADSVCLLHVLALLSDRYEWKLAAVHVNHLIREEAGEDAAYVEECCRKLGIAFYLTETDVEREAQQKKLSVEEAGRQARYRAFAEAAADFGADRIAVAHNRNDRAETLLFHMFRGTGLDGMASIRPVRDNIIRPLLCVGRDEIESWLLEKKISWCIDKSNDTDTYTRNKIRRHILPFAREEICGEADVHLAQEAELLMQTADYVNRMAQEALKRCSSRGMAGCCEREADCGTEGVRKEHPEIRIEVEAFLREEELLRTHMLKQVLKELSGGGKDIGMSHIRDVEALFHKQGGRKLMLPYGIEALRGFGEVILQEKEKAPEKGSKTAPAFYRVIDRKLLEERITETEQEAPALQIDAGDAGVLEFSVFFRENSQIIPQKTCTKWLDYDRIESLVLRTRQPGDYLAINDRLQKKRLKDYLIQEKIPVKNRENLLLLADGSHVLWVLGRRISSAVKVTEDTKRILRIHIRGGKENG</sequence>
<dbReference type="Pfam" id="PF11734">
    <property type="entry name" value="TilS_C"/>
    <property type="match status" value="1"/>
</dbReference>
<dbReference type="InterPro" id="IPR012094">
    <property type="entry name" value="tRNA_Ile_lys_synt"/>
</dbReference>
<dbReference type="PANTHER" id="PTHR43033:SF1">
    <property type="entry name" value="TRNA(ILE)-LYSIDINE SYNTHASE-RELATED"/>
    <property type="match status" value="1"/>
</dbReference>
<dbReference type="PATRIC" id="fig|1432052.4.peg.1326"/>
<comment type="catalytic activity">
    <reaction evidence="7 8">
        <text>cytidine(34) in tRNA(Ile2) + L-lysine + ATP = lysidine(34) in tRNA(Ile2) + AMP + diphosphate + H(+)</text>
        <dbReference type="Rhea" id="RHEA:43744"/>
        <dbReference type="Rhea" id="RHEA-COMP:10625"/>
        <dbReference type="Rhea" id="RHEA-COMP:10670"/>
        <dbReference type="ChEBI" id="CHEBI:15378"/>
        <dbReference type="ChEBI" id="CHEBI:30616"/>
        <dbReference type="ChEBI" id="CHEBI:32551"/>
        <dbReference type="ChEBI" id="CHEBI:33019"/>
        <dbReference type="ChEBI" id="CHEBI:82748"/>
        <dbReference type="ChEBI" id="CHEBI:83665"/>
        <dbReference type="ChEBI" id="CHEBI:456215"/>
        <dbReference type="EC" id="6.3.4.19"/>
    </reaction>
</comment>
<evidence type="ECO:0000313" key="10">
    <source>
        <dbReference type="EMBL" id="ODM05291.1"/>
    </source>
</evidence>
<comment type="similarity">
    <text evidence="8">Belongs to the tRNA(Ile)-lysidine synthase family.</text>
</comment>
<dbReference type="SMART" id="SM00977">
    <property type="entry name" value="TilS_C"/>
    <property type="match status" value="1"/>
</dbReference>
<comment type="subcellular location">
    <subcellularLocation>
        <location evidence="1 8">Cytoplasm</location>
    </subcellularLocation>
</comment>
<dbReference type="Gene3D" id="3.40.50.620">
    <property type="entry name" value="HUPs"/>
    <property type="match status" value="1"/>
</dbReference>
<accession>A0A1E3AA65</accession>
<dbReference type="SUPFAM" id="SSF52402">
    <property type="entry name" value="Adenine nucleotide alpha hydrolases-like"/>
    <property type="match status" value="1"/>
</dbReference>
<evidence type="ECO:0000256" key="6">
    <source>
        <dbReference type="ARBA" id="ARBA00022840"/>
    </source>
</evidence>
<evidence type="ECO:0000256" key="4">
    <source>
        <dbReference type="ARBA" id="ARBA00022694"/>
    </source>
</evidence>
<reference evidence="10 11" key="1">
    <citation type="submission" date="2016-07" db="EMBL/GenBank/DDBJ databases">
        <title>Characterization of isolates of Eisenbergiella tayi derived from blood cultures, using whole genome sequencing.</title>
        <authorList>
            <person name="Burdz T."/>
            <person name="Wiebe D."/>
            <person name="Huynh C."/>
            <person name="Bernard K."/>
        </authorList>
    </citation>
    <scope>NUCLEOTIDE SEQUENCE [LARGE SCALE GENOMIC DNA]</scope>
    <source>
        <strain evidence="10 11">NML 110608</strain>
    </source>
</reference>
<evidence type="ECO:0000256" key="7">
    <source>
        <dbReference type="ARBA" id="ARBA00048539"/>
    </source>
</evidence>
<evidence type="ECO:0000256" key="5">
    <source>
        <dbReference type="ARBA" id="ARBA00022741"/>
    </source>
</evidence>
<feature type="domain" description="Lysidine-tRNA(Ile) synthetase C-terminal" evidence="9">
    <location>
        <begin position="436"/>
        <end position="508"/>
    </location>
</feature>
<dbReference type="Pfam" id="PF01171">
    <property type="entry name" value="ATP_bind_3"/>
    <property type="match status" value="1"/>
</dbReference>
<dbReference type="EC" id="6.3.4.19" evidence="8"/>
<dbReference type="NCBIfam" id="TIGR02433">
    <property type="entry name" value="lysidine_TilS_C"/>
    <property type="match status" value="1"/>
</dbReference>
<dbReference type="InterPro" id="IPR014729">
    <property type="entry name" value="Rossmann-like_a/b/a_fold"/>
</dbReference>
<evidence type="ECO:0000256" key="2">
    <source>
        <dbReference type="ARBA" id="ARBA00022490"/>
    </source>
</evidence>
<dbReference type="RefSeq" id="WP_069151616.1">
    <property type="nucleotide sequence ID" value="NZ_MCGH01000002.1"/>
</dbReference>
<evidence type="ECO:0000259" key="9">
    <source>
        <dbReference type="SMART" id="SM00977"/>
    </source>
</evidence>
<evidence type="ECO:0000256" key="3">
    <source>
        <dbReference type="ARBA" id="ARBA00022598"/>
    </source>
</evidence>
<keyword evidence="2 8" id="KW-0963">Cytoplasm</keyword>
<comment type="domain">
    <text evidence="8">The N-terminal region contains the highly conserved SGGXDS motif, predicted to be a P-loop motif involved in ATP binding.</text>
</comment>
<dbReference type="InterPro" id="IPR011063">
    <property type="entry name" value="TilS/TtcA_N"/>
</dbReference>
<dbReference type="HAMAP" id="MF_01161">
    <property type="entry name" value="tRNA_Ile_lys_synt"/>
    <property type="match status" value="1"/>
</dbReference>
<feature type="binding site" evidence="8">
    <location>
        <begin position="43"/>
        <end position="48"/>
    </location>
    <ligand>
        <name>ATP</name>
        <dbReference type="ChEBI" id="CHEBI:30616"/>
    </ligand>
</feature>
<keyword evidence="6 8" id="KW-0067">ATP-binding</keyword>
<comment type="function">
    <text evidence="8">Ligates lysine onto the cytidine present at position 34 of the AUA codon-specific tRNA(Ile) that contains the anticodon CAU, in an ATP-dependent manner. Cytidine is converted to lysidine, thus changing the amino acid specificity of the tRNA from methionine to isoleucine.</text>
</comment>
<dbReference type="GO" id="GO:0032267">
    <property type="term" value="F:tRNA(Ile)-lysidine synthase activity"/>
    <property type="evidence" value="ECO:0007669"/>
    <property type="project" value="UniProtKB-EC"/>
</dbReference>
<gene>
    <name evidence="10" type="primary">tilS_1</name>
    <name evidence="8" type="synonym">tilS</name>
    <name evidence="10" type="ORF">BEI61_01174</name>
</gene>
<comment type="caution">
    <text evidence="10">The sequence shown here is derived from an EMBL/GenBank/DDBJ whole genome shotgun (WGS) entry which is preliminary data.</text>
</comment>
<evidence type="ECO:0000256" key="8">
    <source>
        <dbReference type="HAMAP-Rule" id="MF_01161"/>
    </source>
</evidence>
<evidence type="ECO:0000313" key="11">
    <source>
        <dbReference type="Proteomes" id="UP000094067"/>
    </source>
</evidence>
<dbReference type="EMBL" id="MCGH01000002">
    <property type="protein sequence ID" value="ODM05291.1"/>
    <property type="molecule type" value="Genomic_DNA"/>
</dbReference>
<dbReference type="CDD" id="cd01992">
    <property type="entry name" value="TilS_N"/>
    <property type="match status" value="1"/>
</dbReference>
<evidence type="ECO:0000256" key="1">
    <source>
        <dbReference type="ARBA" id="ARBA00004496"/>
    </source>
</evidence>
<dbReference type="PANTHER" id="PTHR43033">
    <property type="entry name" value="TRNA(ILE)-LYSIDINE SYNTHASE-RELATED"/>
    <property type="match status" value="1"/>
</dbReference>